<keyword evidence="6" id="KW-0346">Stress response</keyword>
<dbReference type="OrthoDB" id="7619at2157"/>
<evidence type="ECO:0000313" key="7">
    <source>
        <dbReference type="EMBL" id="SNQ62782.1"/>
    </source>
</evidence>
<keyword evidence="5" id="KW-0694">RNA-binding</keyword>
<evidence type="ECO:0008006" key="9">
    <source>
        <dbReference type="Google" id="ProtNLM"/>
    </source>
</evidence>
<evidence type="ECO:0000256" key="6">
    <source>
        <dbReference type="ARBA" id="ARBA00023016"/>
    </source>
</evidence>
<dbReference type="GO" id="GO:0003729">
    <property type="term" value="F:mRNA binding"/>
    <property type="evidence" value="ECO:0007669"/>
    <property type="project" value="InterPro"/>
</dbReference>
<reference evidence="8" key="1">
    <citation type="submission" date="2017-06" db="EMBL/GenBank/DDBJ databases">
        <authorList>
            <person name="Cremers G."/>
        </authorList>
    </citation>
    <scope>NUCLEOTIDE SEQUENCE [LARGE SCALE GENOMIC DNA]</scope>
</reference>
<name>A0A284VU29_9EURY</name>
<dbReference type="Pfam" id="PF07927">
    <property type="entry name" value="HicA_toxin"/>
    <property type="match status" value="1"/>
</dbReference>
<dbReference type="Proteomes" id="UP000218615">
    <property type="component" value="Unassembled WGS sequence"/>
</dbReference>
<sequence>MSKLPSVSSDKIIKRLLKAGFDYAPIKGKGSHIALVRAGNHGEKYLVIIPKRDPVPKGTLISIIKQSGLTREEFIKLME</sequence>
<gene>
    <name evidence="7" type="ORF">MNV_880007</name>
</gene>
<evidence type="ECO:0000313" key="8">
    <source>
        <dbReference type="Proteomes" id="UP000218615"/>
    </source>
</evidence>
<accession>A0A284VU29</accession>
<protein>
    <recommendedName>
        <fullName evidence="9">Periplasmic or secreted lipoprotein</fullName>
    </recommendedName>
</protein>
<evidence type="ECO:0000256" key="5">
    <source>
        <dbReference type="ARBA" id="ARBA00022884"/>
    </source>
</evidence>
<dbReference type="GO" id="GO:0004519">
    <property type="term" value="F:endonuclease activity"/>
    <property type="evidence" value="ECO:0007669"/>
    <property type="project" value="UniProtKB-KW"/>
</dbReference>
<keyword evidence="3" id="KW-0255">Endonuclease</keyword>
<dbReference type="GO" id="GO:0016787">
    <property type="term" value="F:hydrolase activity"/>
    <property type="evidence" value="ECO:0007669"/>
    <property type="project" value="UniProtKB-KW"/>
</dbReference>
<keyword evidence="1" id="KW-1277">Toxin-antitoxin system</keyword>
<dbReference type="InterPro" id="IPR012933">
    <property type="entry name" value="HicA_mRNA_interferase"/>
</dbReference>
<dbReference type="SUPFAM" id="SSF54786">
    <property type="entry name" value="YcfA/nrd intein domain"/>
    <property type="match status" value="1"/>
</dbReference>
<dbReference type="EMBL" id="FZMP01000238">
    <property type="protein sequence ID" value="SNQ62782.1"/>
    <property type="molecule type" value="Genomic_DNA"/>
</dbReference>
<proteinExistence type="predicted"/>
<dbReference type="InterPro" id="IPR038570">
    <property type="entry name" value="HicA_sf"/>
</dbReference>
<dbReference type="Gene3D" id="3.30.920.30">
    <property type="entry name" value="Hypothetical protein"/>
    <property type="match status" value="1"/>
</dbReference>
<evidence type="ECO:0000256" key="1">
    <source>
        <dbReference type="ARBA" id="ARBA00022649"/>
    </source>
</evidence>
<evidence type="ECO:0000256" key="3">
    <source>
        <dbReference type="ARBA" id="ARBA00022759"/>
    </source>
</evidence>
<dbReference type="RefSeq" id="WP_096207300.1">
    <property type="nucleotide sequence ID" value="NZ_FZMP01000238.1"/>
</dbReference>
<keyword evidence="8" id="KW-1185">Reference proteome</keyword>
<dbReference type="AlphaFoldDB" id="A0A284VU29"/>
<evidence type="ECO:0000256" key="2">
    <source>
        <dbReference type="ARBA" id="ARBA00022722"/>
    </source>
</evidence>
<organism evidence="7 8">
    <name type="scientific">Candidatus Methanoperedens nitratireducens</name>
    <dbReference type="NCBI Taxonomy" id="1392998"/>
    <lineage>
        <taxon>Archaea</taxon>
        <taxon>Methanobacteriati</taxon>
        <taxon>Methanobacteriota</taxon>
        <taxon>Stenosarchaea group</taxon>
        <taxon>Methanomicrobia</taxon>
        <taxon>Methanosarcinales</taxon>
        <taxon>ANME-2 cluster</taxon>
        <taxon>Candidatus Methanoperedentaceae</taxon>
        <taxon>Candidatus Methanoperedens</taxon>
    </lineage>
</organism>
<keyword evidence="2" id="KW-0540">Nuclease</keyword>
<evidence type="ECO:0000256" key="4">
    <source>
        <dbReference type="ARBA" id="ARBA00022801"/>
    </source>
</evidence>
<keyword evidence="4" id="KW-0378">Hydrolase</keyword>